<keyword evidence="3" id="KW-1185">Reference proteome</keyword>
<reference evidence="2" key="1">
    <citation type="journal article" date="2023" name="Mol. Ecol. Resour.">
        <title>Chromosome-level genome assembly of a triploid poplar Populus alba 'Berolinensis'.</title>
        <authorList>
            <person name="Chen S."/>
            <person name="Yu Y."/>
            <person name="Wang X."/>
            <person name="Wang S."/>
            <person name="Zhang T."/>
            <person name="Zhou Y."/>
            <person name="He R."/>
            <person name="Meng N."/>
            <person name="Wang Y."/>
            <person name="Liu W."/>
            <person name="Liu Z."/>
            <person name="Liu J."/>
            <person name="Guo Q."/>
            <person name="Huang H."/>
            <person name="Sederoff R.R."/>
            <person name="Wang G."/>
            <person name="Qu G."/>
            <person name="Chen S."/>
        </authorList>
    </citation>
    <scope>NUCLEOTIDE SEQUENCE</scope>
    <source>
        <strain evidence="2">SC-2020</strain>
    </source>
</reference>
<name>A0AAD6LPZ6_9ROSI</name>
<protein>
    <submittedName>
        <fullName evidence="2">Uncharacterized protein</fullName>
    </submittedName>
</protein>
<sequence>MGRLFNDNGQLDRIRPSNHSWPGTACRFFDSKQHKAKNLLSTLAVNAICPVFFIAVYLFQKVDMKAV</sequence>
<dbReference type="AlphaFoldDB" id="A0AAD6LPZ6"/>
<keyword evidence="1" id="KW-0472">Membrane</keyword>
<proteinExistence type="predicted"/>
<comment type="caution">
    <text evidence="2">The sequence shown here is derived from an EMBL/GenBank/DDBJ whole genome shotgun (WGS) entry which is preliminary data.</text>
</comment>
<accession>A0AAD6LPZ6</accession>
<dbReference type="EMBL" id="JAQIZT010000015">
    <property type="protein sequence ID" value="KAJ6969677.1"/>
    <property type="molecule type" value="Genomic_DNA"/>
</dbReference>
<evidence type="ECO:0000313" key="2">
    <source>
        <dbReference type="EMBL" id="KAJ6969677.1"/>
    </source>
</evidence>
<keyword evidence="1" id="KW-0812">Transmembrane</keyword>
<feature type="transmembrane region" description="Helical" evidence="1">
    <location>
        <begin position="39"/>
        <end position="59"/>
    </location>
</feature>
<evidence type="ECO:0000256" key="1">
    <source>
        <dbReference type="SAM" id="Phobius"/>
    </source>
</evidence>
<gene>
    <name evidence="2" type="ORF">NC653_034265</name>
</gene>
<evidence type="ECO:0000313" key="3">
    <source>
        <dbReference type="Proteomes" id="UP001164929"/>
    </source>
</evidence>
<dbReference type="Proteomes" id="UP001164929">
    <property type="component" value="Chromosome 15"/>
</dbReference>
<keyword evidence="1" id="KW-1133">Transmembrane helix</keyword>
<organism evidence="2 3">
    <name type="scientific">Populus alba x Populus x berolinensis</name>
    <dbReference type="NCBI Taxonomy" id="444605"/>
    <lineage>
        <taxon>Eukaryota</taxon>
        <taxon>Viridiplantae</taxon>
        <taxon>Streptophyta</taxon>
        <taxon>Embryophyta</taxon>
        <taxon>Tracheophyta</taxon>
        <taxon>Spermatophyta</taxon>
        <taxon>Magnoliopsida</taxon>
        <taxon>eudicotyledons</taxon>
        <taxon>Gunneridae</taxon>
        <taxon>Pentapetalae</taxon>
        <taxon>rosids</taxon>
        <taxon>fabids</taxon>
        <taxon>Malpighiales</taxon>
        <taxon>Salicaceae</taxon>
        <taxon>Saliceae</taxon>
        <taxon>Populus</taxon>
    </lineage>
</organism>